<feature type="transmembrane region" description="Helical" evidence="1">
    <location>
        <begin position="331"/>
        <end position="350"/>
    </location>
</feature>
<dbReference type="Proteomes" id="UP000240481">
    <property type="component" value="Unassembled WGS sequence"/>
</dbReference>
<feature type="transmembrane region" description="Helical" evidence="1">
    <location>
        <begin position="12"/>
        <end position="32"/>
    </location>
</feature>
<evidence type="ECO:0000256" key="1">
    <source>
        <dbReference type="SAM" id="Phobius"/>
    </source>
</evidence>
<dbReference type="RefSeq" id="WP_048898835.1">
    <property type="nucleotide sequence ID" value="NZ_AP024852.1"/>
</dbReference>
<feature type="transmembrane region" description="Helical" evidence="1">
    <location>
        <begin position="356"/>
        <end position="374"/>
    </location>
</feature>
<feature type="transmembrane region" description="Helical" evidence="1">
    <location>
        <begin position="201"/>
        <end position="225"/>
    </location>
</feature>
<feature type="transmembrane region" description="Helical" evidence="1">
    <location>
        <begin position="237"/>
        <end position="256"/>
    </location>
</feature>
<keyword evidence="3" id="KW-1185">Reference proteome</keyword>
<feature type="transmembrane region" description="Helical" evidence="1">
    <location>
        <begin position="137"/>
        <end position="155"/>
    </location>
</feature>
<comment type="caution">
    <text evidence="2">The sequence shown here is derived from an EMBL/GenBank/DDBJ whole genome shotgun (WGS) entry which is preliminary data.</text>
</comment>
<dbReference type="GO" id="GO:0016740">
    <property type="term" value="F:transferase activity"/>
    <property type="evidence" value="ECO:0007669"/>
    <property type="project" value="UniProtKB-KW"/>
</dbReference>
<dbReference type="EMBL" id="PYLZ01000007">
    <property type="protein sequence ID" value="PSW23781.1"/>
    <property type="molecule type" value="Genomic_DNA"/>
</dbReference>
<keyword evidence="2" id="KW-0808">Transferase</keyword>
<feature type="transmembrane region" description="Helical" evidence="1">
    <location>
        <begin position="386"/>
        <end position="405"/>
    </location>
</feature>
<feature type="transmembrane region" description="Helical" evidence="1">
    <location>
        <begin position="88"/>
        <end position="105"/>
    </location>
</feature>
<dbReference type="STRING" id="680026.AB733_11145"/>
<keyword evidence="1" id="KW-1133">Transmembrane helix</keyword>
<dbReference type="AlphaFoldDB" id="A0A0J8VBR9"/>
<proteinExistence type="predicted"/>
<dbReference type="OrthoDB" id="5332564at2"/>
<accession>A0A0J8VBR9</accession>
<evidence type="ECO:0000313" key="2">
    <source>
        <dbReference type="EMBL" id="PSW23781.1"/>
    </source>
</evidence>
<keyword evidence="1" id="KW-0812">Transmembrane</keyword>
<feature type="transmembrane region" description="Helical" evidence="1">
    <location>
        <begin position="288"/>
        <end position="310"/>
    </location>
</feature>
<organism evidence="2 3">
    <name type="scientific">Photobacterium swingsii</name>
    <dbReference type="NCBI Taxonomy" id="680026"/>
    <lineage>
        <taxon>Bacteria</taxon>
        <taxon>Pseudomonadati</taxon>
        <taxon>Pseudomonadota</taxon>
        <taxon>Gammaproteobacteria</taxon>
        <taxon>Vibrionales</taxon>
        <taxon>Vibrionaceae</taxon>
        <taxon>Photobacterium</taxon>
    </lineage>
</organism>
<keyword evidence="1" id="KW-0472">Membrane</keyword>
<name>A0A0J8VBR9_9GAMM</name>
<protein>
    <submittedName>
        <fullName evidence="2">3-deoxy-D-manno-octulosonic acid transferase</fullName>
    </submittedName>
</protein>
<evidence type="ECO:0000313" key="3">
    <source>
        <dbReference type="Proteomes" id="UP000240481"/>
    </source>
</evidence>
<reference evidence="2 3" key="1">
    <citation type="submission" date="2018-01" db="EMBL/GenBank/DDBJ databases">
        <title>Whole genome sequencing of Histamine producing bacteria.</title>
        <authorList>
            <person name="Butler K."/>
        </authorList>
    </citation>
    <scope>NUCLEOTIDE SEQUENCE [LARGE SCALE GENOMIC DNA]</scope>
    <source>
        <strain evidence="2 3">DSM 24669</strain>
    </source>
</reference>
<gene>
    <name evidence="2" type="ORF">C9I94_13865</name>
</gene>
<feature type="transmembrane region" description="Helical" evidence="1">
    <location>
        <begin position="162"/>
        <end position="181"/>
    </location>
</feature>
<sequence length="434" mass="50267">MKPNHFLAKHFTLLYRFGFVLGIVLAIIYAHHQILRGDQTQMLFKGYLGAYSDLWLNYGNFASTVGNLPGSLSAWLVGWPLMVWDSPWAPMLLIIALRVVSFFLFDSIIKQVFSSTTRLLFMLLYWLSPWLLYDTLMYNPAYLCLFASMHFWSAFQMRHKPSFIYSFIHVISIGMAMQLHFSWPILAVMSSYLFYRGVIKVSWAGIISAMVVIIASLVPYLTELMTNDALVEESDRYIGWGGVHVYPVLKAFLYWVRYGSFLFSNRIITDATFDWLTTVGWLQTVVQYLWQAVLFVVGGLTVVVSAKINWRCWKLIRPQILRDSKKVDDMTWLLLFAFAAIFGIFISAILSPIIFSYWHLIIAYPFGLIPILYLAEQWQPSNQQKFLQYFMIAAGFLLVVNLVAAHDSNKFSYKVDYAQQVEQYVEQNKAQLIK</sequence>